<feature type="transmembrane region" description="Helical" evidence="11">
    <location>
        <begin position="203"/>
        <end position="220"/>
    </location>
</feature>
<feature type="transmembrane region" description="Helical" evidence="11">
    <location>
        <begin position="82"/>
        <end position="101"/>
    </location>
</feature>
<feature type="transmembrane region" description="Helical" evidence="11">
    <location>
        <begin position="283"/>
        <end position="301"/>
    </location>
</feature>
<dbReference type="SUPFAM" id="SSF103473">
    <property type="entry name" value="MFS general substrate transporter"/>
    <property type="match status" value="1"/>
</dbReference>
<dbReference type="Proteomes" id="UP001210231">
    <property type="component" value="Unassembled WGS sequence"/>
</dbReference>
<dbReference type="Pfam" id="PF07690">
    <property type="entry name" value="MFS_1"/>
    <property type="match status" value="1"/>
</dbReference>
<protein>
    <submittedName>
        <fullName evidence="12">L-fucose:H+ symporter permease</fullName>
    </submittedName>
</protein>
<keyword evidence="5" id="KW-1003">Cell membrane</keyword>
<keyword evidence="8 11" id="KW-0812">Transmembrane</keyword>
<feature type="transmembrane region" description="Helical" evidence="11">
    <location>
        <begin position="313"/>
        <end position="331"/>
    </location>
</feature>
<dbReference type="RefSeq" id="WP_407029881.1">
    <property type="nucleotide sequence ID" value="NZ_JAQGEF010000002.1"/>
</dbReference>
<gene>
    <name evidence="12" type="primary">fucP</name>
    <name evidence="12" type="ORF">O3P16_01925</name>
</gene>
<evidence type="ECO:0000256" key="4">
    <source>
        <dbReference type="ARBA" id="ARBA00022448"/>
    </source>
</evidence>
<organism evidence="12 13">
    <name type="scientific">Polluticaenibacter yanchengensis</name>
    <dbReference type="NCBI Taxonomy" id="3014562"/>
    <lineage>
        <taxon>Bacteria</taxon>
        <taxon>Pseudomonadati</taxon>
        <taxon>Bacteroidota</taxon>
        <taxon>Chitinophagia</taxon>
        <taxon>Chitinophagales</taxon>
        <taxon>Chitinophagaceae</taxon>
        <taxon>Polluticaenibacter</taxon>
    </lineage>
</organism>
<keyword evidence="13" id="KW-1185">Reference proteome</keyword>
<feature type="transmembrane region" description="Helical" evidence="11">
    <location>
        <begin position="16"/>
        <end position="36"/>
    </location>
</feature>
<evidence type="ECO:0000256" key="8">
    <source>
        <dbReference type="ARBA" id="ARBA00022692"/>
    </source>
</evidence>
<dbReference type="InterPro" id="IPR005964">
    <property type="entry name" value="Glc/Gal_transptr_bac"/>
</dbReference>
<evidence type="ECO:0000256" key="1">
    <source>
        <dbReference type="ARBA" id="ARBA00003321"/>
    </source>
</evidence>
<proteinExistence type="inferred from homology"/>
<feature type="transmembrane region" description="Helical" evidence="11">
    <location>
        <begin position="57"/>
        <end position="76"/>
    </location>
</feature>
<dbReference type="PANTHER" id="PTHR43702:SF3">
    <property type="entry name" value="PROTEIN TSGA"/>
    <property type="match status" value="1"/>
</dbReference>
<feature type="transmembrane region" description="Helical" evidence="11">
    <location>
        <begin position="108"/>
        <end position="126"/>
    </location>
</feature>
<evidence type="ECO:0000313" key="12">
    <source>
        <dbReference type="EMBL" id="MDA3613551.1"/>
    </source>
</evidence>
<feature type="transmembrane region" description="Helical" evidence="11">
    <location>
        <begin position="397"/>
        <end position="415"/>
    </location>
</feature>
<dbReference type="InterPro" id="IPR005275">
    <property type="entry name" value="Lfuc_symporter_FucP"/>
</dbReference>
<keyword evidence="4" id="KW-0813">Transport</keyword>
<evidence type="ECO:0000256" key="6">
    <source>
        <dbReference type="ARBA" id="ARBA00022519"/>
    </source>
</evidence>
<dbReference type="CDD" id="cd17394">
    <property type="entry name" value="MFS_FucP_like"/>
    <property type="match status" value="1"/>
</dbReference>
<evidence type="ECO:0000256" key="9">
    <source>
        <dbReference type="ARBA" id="ARBA00022989"/>
    </source>
</evidence>
<feature type="transmembrane region" description="Helical" evidence="11">
    <location>
        <begin position="372"/>
        <end position="391"/>
    </location>
</feature>
<dbReference type="InterPro" id="IPR011701">
    <property type="entry name" value="MFS"/>
</dbReference>
<keyword evidence="10 11" id="KW-0472">Membrane</keyword>
<comment type="similarity">
    <text evidence="3">Belongs to the major facilitator superfamily. FHS transporter (TC 2.A.1.7) family.</text>
</comment>
<dbReference type="NCBIfam" id="TIGR01272">
    <property type="entry name" value="gluP"/>
    <property type="match status" value="1"/>
</dbReference>
<feature type="transmembrane region" description="Helical" evidence="11">
    <location>
        <begin position="337"/>
        <end position="360"/>
    </location>
</feature>
<dbReference type="EMBL" id="JAQGEF010000002">
    <property type="protein sequence ID" value="MDA3613551.1"/>
    <property type="molecule type" value="Genomic_DNA"/>
</dbReference>
<dbReference type="Gene3D" id="1.20.1250.20">
    <property type="entry name" value="MFS general substrate transporter like domains"/>
    <property type="match status" value="2"/>
</dbReference>
<sequence>MLQNNTMIAETKSKSWVLPFILVTSLFFFWGFIHNINPILIAHLKKAFRLTVFKSSLVDVSVYIAYFTMALPAGFIIRKYSYKTGILSGLIMFALGCLLFIPAANTHNYTFFLTAFFIIACGLTFLETSANPYATVLGPQESATFRINLAQSFNGLAATVAPLVGSKLILSGKEYSDIELDAMPPAQLQAYLASEAASVKQPYLILGLILLAVAVLFVFIKLPEIKEDKSEDGKKSGILSVFKHGHLKWSVIAQFFYVGAQTCVLSFFILIAKHAANLNETAASHYLVAYGLAFLIGRFSGTAIMKFVEPKKLLAIYAAINILLSLVAVFGSGMVVIYALIGIAFFMSIMFPTIFSLGIFNLGNDTKIASSLIIMSIVGGAIIPPVLGVISDVSGSIQVGYIVTTICFGVIFYYATKGYKVSEKYLKA</sequence>
<dbReference type="InterPro" id="IPR050375">
    <property type="entry name" value="MFS_TsgA-like"/>
</dbReference>
<evidence type="ECO:0000256" key="10">
    <source>
        <dbReference type="ARBA" id="ARBA00023136"/>
    </source>
</evidence>
<keyword evidence="9 11" id="KW-1133">Transmembrane helix</keyword>
<evidence type="ECO:0000256" key="7">
    <source>
        <dbReference type="ARBA" id="ARBA00022597"/>
    </source>
</evidence>
<comment type="caution">
    <text evidence="12">The sequence shown here is derived from an EMBL/GenBank/DDBJ whole genome shotgun (WGS) entry which is preliminary data.</text>
</comment>
<evidence type="ECO:0000256" key="5">
    <source>
        <dbReference type="ARBA" id="ARBA00022475"/>
    </source>
</evidence>
<keyword evidence="6" id="KW-0997">Cell inner membrane</keyword>
<dbReference type="NCBIfam" id="TIGR00885">
    <property type="entry name" value="fucP"/>
    <property type="match status" value="1"/>
</dbReference>
<evidence type="ECO:0000256" key="3">
    <source>
        <dbReference type="ARBA" id="ARBA00009120"/>
    </source>
</evidence>
<feature type="transmembrane region" description="Helical" evidence="11">
    <location>
        <begin position="251"/>
        <end position="271"/>
    </location>
</feature>
<evidence type="ECO:0000256" key="11">
    <source>
        <dbReference type="SAM" id="Phobius"/>
    </source>
</evidence>
<accession>A0ABT4UFF8</accession>
<name>A0ABT4UFF8_9BACT</name>
<comment type="function">
    <text evidence="1">Intake of glucose and galactose.</text>
</comment>
<evidence type="ECO:0000256" key="2">
    <source>
        <dbReference type="ARBA" id="ARBA00004429"/>
    </source>
</evidence>
<dbReference type="PANTHER" id="PTHR43702">
    <property type="entry name" value="L-FUCOSE-PROTON SYMPORTER"/>
    <property type="match status" value="1"/>
</dbReference>
<keyword evidence="7" id="KW-0762">Sugar transport</keyword>
<dbReference type="InterPro" id="IPR036259">
    <property type="entry name" value="MFS_trans_sf"/>
</dbReference>
<comment type="subcellular location">
    <subcellularLocation>
        <location evidence="2">Cell inner membrane</location>
        <topology evidence="2">Multi-pass membrane protein</topology>
    </subcellularLocation>
</comment>
<evidence type="ECO:0000313" key="13">
    <source>
        <dbReference type="Proteomes" id="UP001210231"/>
    </source>
</evidence>
<reference evidence="12 13" key="1">
    <citation type="submission" date="2022-12" db="EMBL/GenBank/DDBJ databases">
        <title>Chitinophagaceae gen. sp. nov., a new member of the family Chitinophagaceae, isolated from soil in a chemical factory.</title>
        <authorList>
            <person name="Ke Z."/>
        </authorList>
    </citation>
    <scope>NUCLEOTIDE SEQUENCE [LARGE SCALE GENOMIC DNA]</scope>
    <source>
        <strain evidence="12 13">LY-5</strain>
    </source>
</reference>